<dbReference type="SMART" id="SM00744">
    <property type="entry name" value="RINGv"/>
    <property type="match status" value="1"/>
</dbReference>
<evidence type="ECO:0000256" key="1">
    <source>
        <dbReference type="ARBA" id="ARBA00022723"/>
    </source>
</evidence>
<feature type="domain" description="RING-type" evidence="5">
    <location>
        <begin position="102"/>
        <end position="149"/>
    </location>
</feature>
<name>A0A7S0H9B8_9CRYP</name>
<dbReference type="GO" id="GO:0008270">
    <property type="term" value="F:zinc ion binding"/>
    <property type="evidence" value="ECO:0007669"/>
    <property type="project" value="UniProtKB-KW"/>
</dbReference>
<organism evidence="6">
    <name type="scientific">Hanusia phi</name>
    <dbReference type="NCBI Taxonomy" id="3032"/>
    <lineage>
        <taxon>Eukaryota</taxon>
        <taxon>Cryptophyceae</taxon>
        <taxon>Pyrenomonadales</taxon>
        <taxon>Geminigeraceae</taxon>
        <taxon>Hanusia</taxon>
    </lineage>
</organism>
<dbReference type="PROSITE" id="PS50089">
    <property type="entry name" value="ZF_RING_2"/>
    <property type="match status" value="1"/>
</dbReference>
<evidence type="ECO:0000256" key="2">
    <source>
        <dbReference type="ARBA" id="ARBA00022771"/>
    </source>
</evidence>
<accession>A0A7S0H9B8</accession>
<dbReference type="GO" id="GO:0016567">
    <property type="term" value="P:protein ubiquitination"/>
    <property type="evidence" value="ECO:0007669"/>
    <property type="project" value="TreeGrafter"/>
</dbReference>
<dbReference type="AlphaFoldDB" id="A0A7S0H9B8"/>
<dbReference type="SMART" id="SM00184">
    <property type="entry name" value="RING"/>
    <property type="match status" value="1"/>
</dbReference>
<reference evidence="6" key="1">
    <citation type="submission" date="2021-01" db="EMBL/GenBank/DDBJ databases">
        <authorList>
            <person name="Corre E."/>
            <person name="Pelletier E."/>
            <person name="Niang G."/>
            <person name="Scheremetjew M."/>
            <person name="Finn R."/>
            <person name="Kale V."/>
            <person name="Holt S."/>
            <person name="Cochrane G."/>
            <person name="Meng A."/>
            <person name="Brown T."/>
            <person name="Cohen L."/>
        </authorList>
    </citation>
    <scope>NUCLEOTIDE SEQUENCE</scope>
    <source>
        <strain evidence="6">CCMP325</strain>
    </source>
</reference>
<evidence type="ECO:0000256" key="3">
    <source>
        <dbReference type="ARBA" id="ARBA00022833"/>
    </source>
</evidence>
<keyword evidence="3" id="KW-0862">Zinc</keyword>
<dbReference type="InterPro" id="IPR011016">
    <property type="entry name" value="Znf_RING-CH"/>
</dbReference>
<dbReference type="PANTHER" id="PTHR45969">
    <property type="entry name" value="RING ZINC FINGER PROTEIN-RELATED"/>
    <property type="match status" value="1"/>
</dbReference>
<evidence type="ECO:0000256" key="4">
    <source>
        <dbReference type="PROSITE-ProRule" id="PRU00175"/>
    </source>
</evidence>
<evidence type="ECO:0000313" key="6">
    <source>
        <dbReference type="EMBL" id="CAD8467802.1"/>
    </source>
</evidence>
<dbReference type="PANTHER" id="PTHR45969:SF69">
    <property type="entry name" value="FINGER DOMAIN PROTEIN, PUTATIVE (AFU_ORTHOLOGUE AFUA_3G12190)-RELATED"/>
    <property type="match status" value="1"/>
</dbReference>
<dbReference type="SUPFAM" id="SSF57850">
    <property type="entry name" value="RING/U-box"/>
    <property type="match status" value="1"/>
</dbReference>
<keyword evidence="1" id="KW-0479">Metal-binding</keyword>
<dbReference type="EMBL" id="HBEO01002186">
    <property type="protein sequence ID" value="CAD8467802.1"/>
    <property type="molecule type" value="Transcribed_RNA"/>
</dbReference>
<dbReference type="InterPro" id="IPR013083">
    <property type="entry name" value="Znf_RING/FYVE/PHD"/>
</dbReference>
<protein>
    <recommendedName>
        <fullName evidence="5">RING-type domain-containing protein</fullName>
    </recommendedName>
</protein>
<dbReference type="GO" id="GO:0061630">
    <property type="term" value="F:ubiquitin protein ligase activity"/>
    <property type="evidence" value="ECO:0007669"/>
    <property type="project" value="TreeGrafter"/>
</dbReference>
<evidence type="ECO:0000259" key="5">
    <source>
        <dbReference type="PROSITE" id="PS50089"/>
    </source>
</evidence>
<gene>
    <name evidence="6" type="ORF">HPHI1048_LOCUS1581</name>
</gene>
<keyword evidence="2 4" id="KW-0863">Zinc-finger</keyword>
<dbReference type="Gene3D" id="3.30.40.10">
    <property type="entry name" value="Zinc/RING finger domain, C3HC4 (zinc finger)"/>
    <property type="match status" value="1"/>
</dbReference>
<proteinExistence type="predicted"/>
<dbReference type="Pfam" id="PF13639">
    <property type="entry name" value="zf-RING_2"/>
    <property type="match status" value="1"/>
</dbReference>
<sequence length="187" mass="21299">MVKVLLPMPLDVYVLPGRGFAEAAAESSLPLSPVYIPRHFETLQRIQCPVTPSEMAERLRAARQEILGQLMITSACQAGVSLMRESCQREEGGEDESQVKICEICQADYEPNESVTCLPCNHLFHSCCINRWIDTRLNALQLFSCPLCRRSIPCSLEQEDEDSHGIQWHHETRWLMVTNWVPMQVAR</sequence>
<dbReference type="InterPro" id="IPR001841">
    <property type="entry name" value="Znf_RING"/>
</dbReference>